<evidence type="ECO:0000256" key="1">
    <source>
        <dbReference type="SAM" id="SignalP"/>
    </source>
</evidence>
<keyword evidence="3" id="KW-1185">Reference proteome</keyword>
<feature type="signal peptide" evidence="1">
    <location>
        <begin position="1"/>
        <end position="20"/>
    </location>
</feature>
<evidence type="ECO:0000313" key="2">
    <source>
        <dbReference type="EMBL" id="MCZ8515512.1"/>
    </source>
</evidence>
<protein>
    <recommendedName>
        <fullName evidence="4">Secreted protein</fullName>
    </recommendedName>
</protein>
<evidence type="ECO:0000313" key="3">
    <source>
        <dbReference type="Proteomes" id="UP001527882"/>
    </source>
</evidence>
<sequence length="92" mass="9665">MFIYLPLCASIFSSTVTASALVVLSPGANWFAPFPSIMPSYFMAATEPFAQSGMSLSSAKPVAIVAVPTHLNESSGKRLTIPALASCRQSPQ</sequence>
<comment type="caution">
    <text evidence="2">The sequence shown here is derived from an EMBL/GenBank/DDBJ whole genome shotgun (WGS) entry which is preliminary data.</text>
</comment>
<gene>
    <name evidence="2" type="ORF">O9H85_24520</name>
</gene>
<name>A0ABT4QFE5_9BACL</name>
<organism evidence="2 3">
    <name type="scientific">Paenibacillus gyeongsangnamensis</name>
    <dbReference type="NCBI Taxonomy" id="3388067"/>
    <lineage>
        <taxon>Bacteria</taxon>
        <taxon>Bacillati</taxon>
        <taxon>Bacillota</taxon>
        <taxon>Bacilli</taxon>
        <taxon>Bacillales</taxon>
        <taxon>Paenibacillaceae</taxon>
        <taxon>Paenibacillus</taxon>
    </lineage>
</organism>
<dbReference type="EMBL" id="JAQAGZ010000018">
    <property type="protein sequence ID" value="MCZ8515512.1"/>
    <property type="molecule type" value="Genomic_DNA"/>
</dbReference>
<accession>A0ABT4QFE5</accession>
<evidence type="ECO:0008006" key="4">
    <source>
        <dbReference type="Google" id="ProtNLM"/>
    </source>
</evidence>
<feature type="chain" id="PRO_5045171324" description="Secreted protein" evidence="1">
    <location>
        <begin position="21"/>
        <end position="92"/>
    </location>
</feature>
<reference evidence="2 3" key="1">
    <citation type="submission" date="2022-12" db="EMBL/GenBank/DDBJ databases">
        <title>Draft genome sequence of Paenibacillus sp. dW9.</title>
        <authorList>
            <person name="Choi E.-W."/>
            <person name="Kim D.-U."/>
        </authorList>
    </citation>
    <scope>NUCLEOTIDE SEQUENCE [LARGE SCALE GENOMIC DNA]</scope>
    <source>
        <strain evidence="3">dW9</strain>
    </source>
</reference>
<proteinExistence type="predicted"/>
<dbReference type="Proteomes" id="UP001527882">
    <property type="component" value="Unassembled WGS sequence"/>
</dbReference>
<keyword evidence="1" id="KW-0732">Signal</keyword>